<feature type="domain" description="VOC" evidence="2">
    <location>
        <begin position="63"/>
        <end position="242"/>
    </location>
</feature>
<gene>
    <name evidence="3" type="ORF">LTR84_006822</name>
</gene>
<protein>
    <recommendedName>
        <fullName evidence="2">VOC domain-containing protein</fullName>
    </recommendedName>
</protein>
<feature type="chain" id="PRO_5043608898" description="VOC domain-containing protein" evidence="1">
    <location>
        <begin position="25"/>
        <end position="249"/>
    </location>
</feature>
<reference evidence="3 4" key="1">
    <citation type="submission" date="2023-08" db="EMBL/GenBank/DDBJ databases">
        <title>Black Yeasts Isolated from many extreme environments.</title>
        <authorList>
            <person name="Coleine C."/>
            <person name="Stajich J.E."/>
            <person name="Selbmann L."/>
        </authorList>
    </citation>
    <scope>NUCLEOTIDE SEQUENCE [LARGE SCALE GENOMIC DNA]</scope>
    <source>
        <strain evidence="3 4">CCFEE 5792</strain>
    </source>
</reference>
<evidence type="ECO:0000313" key="3">
    <source>
        <dbReference type="EMBL" id="KAK5047300.1"/>
    </source>
</evidence>
<dbReference type="Proteomes" id="UP001358417">
    <property type="component" value="Unassembled WGS sequence"/>
</dbReference>
<dbReference type="Gene3D" id="3.10.180.10">
    <property type="entry name" value="2,3-Dihydroxybiphenyl 1,2-Dioxygenase, domain 1"/>
    <property type="match status" value="1"/>
</dbReference>
<keyword evidence="4" id="KW-1185">Reference proteome</keyword>
<keyword evidence="1" id="KW-0732">Signal</keyword>
<dbReference type="InterPro" id="IPR029068">
    <property type="entry name" value="Glyas_Bleomycin-R_OHBP_Dase"/>
</dbReference>
<dbReference type="InterPro" id="IPR004360">
    <property type="entry name" value="Glyas_Fos-R_dOase_dom"/>
</dbReference>
<dbReference type="Pfam" id="PF00903">
    <property type="entry name" value="Glyoxalase"/>
    <property type="match status" value="1"/>
</dbReference>
<dbReference type="PROSITE" id="PS51819">
    <property type="entry name" value="VOC"/>
    <property type="match status" value="1"/>
</dbReference>
<sequence length="249" mass="26671">MVAITSIASYCSVVALLIIQGTQGCIIHARQDSSSGNGTALPPADFMTIGTDGLAPPETLGYAINHFSLIVSNLTASKEFYGNVLGMRHMFTAQLSPHYSVTYMGHAHGGRNGTGYQTGAELLREKNNANGMIEFQYFAGSADVNITATTRRPNTFSHIGLIVPSLADAEKRMLQYGVTISKRIGLGAQGIESVENAFGFGPYVTTNETERELLIQGQEWVGFSQLLGIEDPDGNFIEVQQLVPPPGVA</sequence>
<dbReference type="SUPFAM" id="SSF54593">
    <property type="entry name" value="Glyoxalase/Bleomycin resistance protein/Dihydroxybiphenyl dioxygenase"/>
    <property type="match status" value="1"/>
</dbReference>
<dbReference type="EMBL" id="JAVRRD010000026">
    <property type="protein sequence ID" value="KAK5047300.1"/>
    <property type="molecule type" value="Genomic_DNA"/>
</dbReference>
<dbReference type="AlphaFoldDB" id="A0AAV9N345"/>
<organism evidence="3 4">
    <name type="scientific">Exophiala bonariae</name>
    <dbReference type="NCBI Taxonomy" id="1690606"/>
    <lineage>
        <taxon>Eukaryota</taxon>
        <taxon>Fungi</taxon>
        <taxon>Dikarya</taxon>
        <taxon>Ascomycota</taxon>
        <taxon>Pezizomycotina</taxon>
        <taxon>Eurotiomycetes</taxon>
        <taxon>Chaetothyriomycetidae</taxon>
        <taxon>Chaetothyriales</taxon>
        <taxon>Herpotrichiellaceae</taxon>
        <taxon>Exophiala</taxon>
    </lineage>
</organism>
<dbReference type="GeneID" id="89974991"/>
<evidence type="ECO:0000313" key="4">
    <source>
        <dbReference type="Proteomes" id="UP001358417"/>
    </source>
</evidence>
<proteinExistence type="predicted"/>
<dbReference type="RefSeq" id="XP_064702862.1">
    <property type="nucleotide sequence ID" value="XM_064850380.1"/>
</dbReference>
<evidence type="ECO:0000256" key="1">
    <source>
        <dbReference type="SAM" id="SignalP"/>
    </source>
</evidence>
<evidence type="ECO:0000259" key="2">
    <source>
        <dbReference type="PROSITE" id="PS51819"/>
    </source>
</evidence>
<name>A0AAV9N345_9EURO</name>
<accession>A0AAV9N345</accession>
<comment type="caution">
    <text evidence="3">The sequence shown here is derived from an EMBL/GenBank/DDBJ whole genome shotgun (WGS) entry which is preliminary data.</text>
</comment>
<feature type="signal peptide" evidence="1">
    <location>
        <begin position="1"/>
        <end position="24"/>
    </location>
</feature>
<dbReference type="InterPro" id="IPR037523">
    <property type="entry name" value="VOC_core"/>
</dbReference>